<reference evidence="1" key="1">
    <citation type="submission" date="2014-11" db="EMBL/GenBank/DDBJ databases">
        <authorList>
            <person name="Amaro Gonzalez C."/>
        </authorList>
    </citation>
    <scope>NUCLEOTIDE SEQUENCE</scope>
</reference>
<reference evidence="1" key="2">
    <citation type="journal article" date="2015" name="Fish Shellfish Immunol.">
        <title>Early steps in the European eel (Anguilla anguilla)-Vibrio vulnificus interaction in the gills: Role of the RtxA13 toxin.</title>
        <authorList>
            <person name="Callol A."/>
            <person name="Pajuelo D."/>
            <person name="Ebbesson L."/>
            <person name="Teles M."/>
            <person name="MacKenzie S."/>
            <person name="Amaro C."/>
        </authorList>
    </citation>
    <scope>NUCLEOTIDE SEQUENCE</scope>
</reference>
<organism evidence="1">
    <name type="scientific">Anguilla anguilla</name>
    <name type="common">European freshwater eel</name>
    <name type="synonym">Muraena anguilla</name>
    <dbReference type="NCBI Taxonomy" id="7936"/>
    <lineage>
        <taxon>Eukaryota</taxon>
        <taxon>Metazoa</taxon>
        <taxon>Chordata</taxon>
        <taxon>Craniata</taxon>
        <taxon>Vertebrata</taxon>
        <taxon>Euteleostomi</taxon>
        <taxon>Actinopterygii</taxon>
        <taxon>Neopterygii</taxon>
        <taxon>Teleostei</taxon>
        <taxon>Anguilliformes</taxon>
        <taxon>Anguillidae</taxon>
        <taxon>Anguilla</taxon>
    </lineage>
</organism>
<sequence>MKNRCFQMNWGKKSLSLLHVLAVALKH</sequence>
<name>A0A0E9PM07_ANGAN</name>
<accession>A0A0E9PM07</accession>
<dbReference type="EMBL" id="GBXM01103270">
    <property type="protein sequence ID" value="JAH05307.1"/>
    <property type="molecule type" value="Transcribed_RNA"/>
</dbReference>
<protein>
    <submittedName>
        <fullName evidence="1">Uncharacterized protein</fullName>
    </submittedName>
</protein>
<proteinExistence type="predicted"/>
<evidence type="ECO:0000313" key="1">
    <source>
        <dbReference type="EMBL" id="JAH05307.1"/>
    </source>
</evidence>
<dbReference type="AlphaFoldDB" id="A0A0E9PM07"/>